<keyword evidence="1" id="KW-1185">Reference proteome</keyword>
<dbReference type="Proteomes" id="UP000095287">
    <property type="component" value="Unplaced"/>
</dbReference>
<reference evidence="2" key="1">
    <citation type="submission" date="2016-11" db="UniProtKB">
        <authorList>
            <consortium name="WormBaseParasite"/>
        </authorList>
    </citation>
    <scope>IDENTIFICATION</scope>
</reference>
<dbReference type="WBParaSite" id="L893_g15378.t1">
    <property type="protein sequence ID" value="L893_g15378.t1"/>
    <property type="gene ID" value="L893_g15378"/>
</dbReference>
<proteinExistence type="predicted"/>
<evidence type="ECO:0000313" key="2">
    <source>
        <dbReference type="WBParaSite" id="L893_g15378.t1"/>
    </source>
</evidence>
<sequence>MESEGAGYHHSPVAAANPLSKSGEQLLLLLAAALHLPLEPTAVYLIEYEFEMACMDRSVVAKDIYGRGLQTNNGTAVCV</sequence>
<accession>A0A1I7YEP9</accession>
<evidence type="ECO:0000313" key="1">
    <source>
        <dbReference type="Proteomes" id="UP000095287"/>
    </source>
</evidence>
<name>A0A1I7YEP9_9BILA</name>
<organism evidence="1 2">
    <name type="scientific">Steinernema glaseri</name>
    <dbReference type="NCBI Taxonomy" id="37863"/>
    <lineage>
        <taxon>Eukaryota</taxon>
        <taxon>Metazoa</taxon>
        <taxon>Ecdysozoa</taxon>
        <taxon>Nematoda</taxon>
        <taxon>Chromadorea</taxon>
        <taxon>Rhabditida</taxon>
        <taxon>Tylenchina</taxon>
        <taxon>Panagrolaimomorpha</taxon>
        <taxon>Strongyloidoidea</taxon>
        <taxon>Steinernematidae</taxon>
        <taxon>Steinernema</taxon>
    </lineage>
</organism>
<protein>
    <submittedName>
        <fullName evidence="2">Uncharacterized protein</fullName>
    </submittedName>
</protein>
<dbReference type="AlphaFoldDB" id="A0A1I7YEP9"/>